<accession>A0A4U0GXV2</accession>
<dbReference type="Proteomes" id="UP000309872">
    <property type="component" value="Unassembled WGS sequence"/>
</dbReference>
<dbReference type="Gene3D" id="3.10.129.10">
    <property type="entry name" value="Hotdog Thioesterase"/>
    <property type="match status" value="1"/>
</dbReference>
<dbReference type="OrthoDB" id="9814774at2"/>
<dbReference type="EMBL" id="SUKA01000007">
    <property type="protein sequence ID" value="TJY62672.1"/>
    <property type="molecule type" value="Genomic_DNA"/>
</dbReference>
<protein>
    <submittedName>
        <fullName evidence="1">DUF4442 domain-containing protein</fullName>
    </submittedName>
</protein>
<keyword evidence="2" id="KW-1185">Reference proteome</keyword>
<dbReference type="RefSeq" id="WP_136822459.1">
    <property type="nucleotide sequence ID" value="NZ_BMJX01000007.1"/>
</dbReference>
<evidence type="ECO:0000313" key="2">
    <source>
        <dbReference type="Proteomes" id="UP000309872"/>
    </source>
</evidence>
<reference evidence="1 2" key="1">
    <citation type="submission" date="2019-04" db="EMBL/GenBank/DDBJ databases">
        <title>Sphingobacterium olei sp. nov., isolated from oil-contaminated soil.</title>
        <authorList>
            <person name="Liu B."/>
        </authorList>
    </citation>
    <scope>NUCLEOTIDE SEQUENCE [LARGE SCALE GENOMIC DNA]</scope>
    <source>
        <strain evidence="1 2">Y3L14</strain>
    </source>
</reference>
<dbReference type="Pfam" id="PF14539">
    <property type="entry name" value="DUF4442"/>
    <property type="match status" value="1"/>
</dbReference>
<sequence>MKFSPSSLKWLLRTYPPFLFQRIWIKKVEKGFRGIDVKIYKSFLNINSNRTVFGGTIFSALDPLYPILLDQIFQANGLKKTVAWLKSAKIEYKRPGKMNLGFSVRLADTDIKEAFTTVRNCGKVVKTFKTNVYDIEGTLIAVSYNEIYIRDLTFQIPKREVYQPQLENS</sequence>
<proteinExistence type="predicted"/>
<comment type="caution">
    <text evidence="1">The sequence shown here is derived from an EMBL/GenBank/DDBJ whole genome shotgun (WGS) entry which is preliminary data.</text>
</comment>
<organism evidence="1 2">
    <name type="scientific">Sphingobacterium alkalisoli</name>
    <dbReference type="NCBI Taxonomy" id="1874115"/>
    <lineage>
        <taxon>Bacteria</taxon>
        <taxon>Pseudomonadati</taxon>
        <taxon>Bacteroidota</taxon>
        <taxon>Sphingobacteriia</taxon>
        <taxon>Sphingobacteriales</taxon>
        <taxon>Sphingobacteriaceae</taxon>
        <taxon>Sphingobacterium</taxon>
    </lineage>
</organism>
<dbReference type="InterPro" id="IPR029069">
    <property type="entry name" value="HotDog_dom_sf"/>
</dbReference>
<evidence type="ECO:0000313" key="1">
    <source>
        <dbReference type="EMBL" id="TJY62672.1"/>
    </source>
</evidence>
<dbReference type="SUPFAM" id="SSF54637">
    <property type="entry name" value="Thioesterase/thiol ester dehydrase-isomerase"/>
    <property type="match status" value="1"/>
</dbReference>
<gene>
    <name evidence="1" type="ORF">FAZ19_19570</name>
</gene>
<dbReference type="AlphaFoldDB" id="A0A4U0GXV2"/>
<dbReference type="InterPro" id="IPR027961">
    <property type="entry name" value="DUF4442"/>
</dbReference>
<name>A0A4U0GXV2_9SPHI</name>